<feature type="compositionally biased region" description="Basic and acidic residues" evidence="2">
    <location>
        <begin position="204"/>
        <end position="215"/>
    </location>
</feature>
<organism evidence="4">
    <name type="scientific">metagenome</name>
    <dbReference type="NCBI Taxonomy" id="256318"/>
    <lineage>
        <taxon>unclassified sequences</taxon>
        <taxon>metagenomes</taxon>
    </lineage>
</organism>
<dbReference type="Gene3D" id="3.40.50.300">
    <property type="entry name" value="P-loop containing nucleotide triphosphate hydrolases"/>
    <property type="match status" value="2"/>
</dbReference>
<dbReference type="PRINTS" id="PR00830">
    <property type="entry name" value="ENDOLAPTASE"/>
</dbReference>
<dbReference type="InterPro" id="IPR027065">
    <property type="entry name" value="Lon_Prtase"/>
</dbReference>
<accession>A0A380T8J6</accession>
<evidence type="ECO:0000259" key="3">
    <source>
        <dbReference type="PROSITE" id="PS51786"/>
    </source>
</evidence>
<dbReference type="SUPFAM" id="SSF54211">
    <property type="entry name" value="Ribosomal protein S5 domain 2-like"/>
    <property type="match status" value="1"/>
</dbReference>
<dbReference type="GO" id="GO:0004176">
    <property type="term" value="F:ATP-dependent peptidase activity"/>
    <property type="evidence" value="ECO:0007669"/>
    <property type="project" value="InterPro"/>
</dbReference>
<evidence type="ECO:0000313" key="4">
    <source>
        <dbReference type="EMBL" id="SUS04253.1"/>
    </source>
</evidence>
<dbReference type="Pfam" id="PF20436">
    <property type="entry name" value="LonB_AAA-LID"/>
    <property type="match status" value="1"/>
</dbReference>
<feature type="region of interest" description="Disordered" evidence="2">
    <location>
        <begin position="187"/>
        <end position="215"/>
    </location>
</feature>
<dbReference type="InterPro" id="IPR008269">
    <property type="entry name" value="Lon_proteolytic"/>
</dbReference>
<dbReference type="InterPro" id="IPR020568">
    <property type="entry name" value="Ribosomal_Su5_D2-typ_SF"/>
</dbReference>
<protein>
    <submittedName>
        <fullName evidence="4">Endopeptidase La</fullName>
        <ecNumber evidence="4">3.4.21.53</ecNumber>
    </submittedName>
</protein>
<dbReference type="InterPro" id="IPR014721">
    <property type="entry name" value="Ribsml_uS5_D2-typ_fold_subgr"/>
</dbReference>
<evidence type="ECO:0000256" key="1">
    <source>
        <dbReference type="ARBA" id="ARBA00022670"/>
    </source>
</evidence>
<dbReference type="Gene3D" id="1.10.8.60">
    <property type="match status" value="1"/>
</dbReference>
<dbReference type="Pfam" id="PF05362">
    <property type="entry name" value="Lon_C"/>
    <property type="match status" value="1"/>
</dbReference>
<dbReference type="GO" id="GO:0030163">
    <property type="term" value="P:protein catabolic process"/>
    <property type="evidence" value="ECO:0007669"/>
    <property type="project" value="InterPro"/>
</dbReference>
<dbReference type="SUPFAM" id="SSF52540">
    <property type="entry name" value="P-loop containing nucleoside triphosphate hydrolases"/>
    <property type="match status" value="1"/>
</dbReference>
<keyword evidence="1" id="KW-0645">Protease</keyword>
<dbReference type="GO" id="GO:0004252">
    <property type="term" value="F:serine-type endopeptidase activity"/>
    <property type="evidence" value="ECO:0007669"/>
    <property type="project" value="UniProtKB-EC"/>
</dbReference>
<dbReference type="InterPro" id="IPR046843">
    <property type="entry name" value="LonB_AAA-LID"/>
</dbReference>
<dbReference type="GO" id="GO:0005524">
    <property type="term" value="F:ATP binding"/>
    <property type="evidence" value="ECO:0007669"/>
    <property type="project" value="InterPro"/>
</dbReference>
<dbReference type="Pfam" id="PF20437">
    <property type="entry name" value="LonC_helical"/>
    <property type="match status" value="1"/>
</dbReference>
<dbReference type="EC" id="3.4.21.53" evidence="4"/>
<dbReference type="PROSITE" id="PS51786">
    <property type="entry name" value="LON_PROTEOLYTIC"/>
    <property type="match status" value="1"/>
</dbReference>
<gene>
    <name evidence="4" type="ORF">DF3PB_1250012</name>
</gene>
<reference evidence="4" key="1">
    <citation type="submission" date="2018-07" db="EMBL/GenBank/DDBJ databases">
        <authorList>
            <person name="Quirk P.G."/>
            <person name="Krulwich T.A."/>
        </authorList>
    </citation>
    <scope>NUCLEOTIDE SEQUENCE</scope>
</reference>
<sequence length="831" mass="91117">MREKAPAAPSTLPAEALFAACDETLLPFATTAELPAGGDIVGQGRATEALRLALGMKAAGYNLFALGPSGVGKFTFVRHAVEKAARRWPTPPDWCYINNFAEPHRPKALELPSGRGRPLQQEAERLIEELQQAIPAAFETDEYRSRKSAIQEQFKERQEEAFSALQAQGRENDVALIKTPMGLALAPTKDGDVLSPQDFEQLSGEEKQRRQDASERLQKQLEAFLREVPRWEREQREQLRTLNRETTQYAVGHLIDEMKKHWEDLPAVLDHLEAVRADVIENVEDFLPKEQTPQILIAAAAGRAPQGPIANPFRRYQVNVIVDQQQRGNGDSAQEGAPVVYEDHPTLSNLVGRIEHIAQFGTLMTDFMLIKAGALHRANGGCLILDVRRVLMNSFAYETLKRVLRSGCIRIESVAESLGWSTTITLEPEPIPLDVKVILLGDPLLYYLLSAYDPEFSELFRVAADFDTRMDRDAAGTQAYAQMIATIARTAKLKPIDRGGVARLIEHGARLVGDAEKLTTHADTLESLLREADFWAGEADAGTIGRAHVQQAIDARTYRSDLLRARIQEEIQRGTLVIETEGARVGQINGLAVIQLNHFAFGRPSRISCRVRLGKGEVIDIEREVALGGPLHSKGVLILSAFLSSRYAHEQPLSLNASLVFEQSYSGVEGDSASSAELYALLSALAEIPIRQSLAVTGSVDQQGRVQAIGGVNEKIEGFFDICAARGLSGEQGVLIPAANVKHLMLRADVVAACREGRFAVYPVETIDQGITLLTGIPAGEADEKGGYPLGTVNRAVANRLARFVRKAVRLAREADGGKGNRNAKSREALR</sequence>
<name>A0A380T8J6_9ZZZZ</name>
<dbReference type="InterPro" id="IPR041699">
    <property type="entry name" value="AAA_32"/>
</dbReference>
<dbReference type="InterPro" id="IPR027417">
    <property type="entry name" value="P-loop_NTPase"/>
</dbReference>
<dbReference type="GO" id="GO:0006508">
    <property type="term" value="P:proteolysis"/>
    <property type="evidence" value="ECO:0007669"/>
    <property type="project" value="UniProtKB-KW"/>
</dbReference>
<dbReference type="Gene3D" id="3.30.230.10">
    <property type="match status" value="1"/>
</dbReference>
<dbReference type="AlphaFoldDB" id="A0A380T8J6"/>
<dbReference type="EMBL" id="UIDG01000030">
    <property type="protein sequence ID" value="SUS04253.1"/>
    <property type="molecule type" value="Genomic_DNA"/>
</dbReference>
<feature type="domain" description="Lon proteolytic" evidence="3">
    <location>
        <begin position="582"/>
        <end position="777"/>
    </location>
</feature>
<keyword evidence="4" id="KW-0378">Hydrolase</keyword>
<evidence type="ECO:0000256" key="2">
    <source>
        <dbReference type="SAM" id="MobiDB-lite"/>
    </source>
</evidence>
<dbReference type="PANTHER" id="PTHR10046">
    <property type="entry name" value="ATP DEPENDENT LON PROTEASE FAMILY MEMBER"/>
    <property type="match status" value="1"/>
</dbReference>
<dbReference type="InterPro" id="IPR046844">
    <property type="entry name" value="Lon-like_helical"/>
</dbReference>
<proteinExistence type="predicted"/>
<dbReference type="Pfam" id="PF13654">
    <property type="entry name" value="AAA_32"/>
    <property type="match status" value="1"/>
</dbReference>